<dbReference type="PATRIC" id="fig|883165.3.peg.1630"/>
<accession>S3YFW9</accession>
<evidence type="ECO:0008006" key="4">
    <source>
        <dbReference type="Google" id="ProtNLM"/>
    </source>
</evidence>
<feature type="coiled-coil region" evidence="1">
    <location>
        <begin position="278"/>
        <end position="307"/>
    </location>
</feature>
<keyword evidence="3" id="KW-1185">Reference proteome</keyword>
<keyword evidence="1" id="KW-0175">Coiled coil</keyword>
<comment type="caution">
    <text evidence="2">The sequence shown here is derived from an EMBL/GenBank/DDBJ whole genome shotgun (WGS) entry which is preliminary data.</text>
</comment>
<evidence type="ECO:0000256" key="1">
    <source>
        <dbReference type="SAM" id="Coils"/>
    </source>
</evidence>
<protein>
    <recommendedName>
        <fullName evidence="4">Plasmid replication protein RepL domain-containing protein</fullName>
    </recommendedName>
</protein>
<gene>
    <name evidence="2" type="ORF">HMPREF9309_01611</name>
</gene>
<dbReference type="AlphaFoldDB" id="S3YFW9"/>
<evidence type="ECO:0000313" key="2">
    <source>
        <dbReference type="EMBL" id="EPH07390.1"/>
    </source>
</evidence>
<dbReference type="eggNOG" id="ENOG5032HT9">
    <property type="taxonomic scope" value="Bacteria"/>
</dbReference>
<proteinExistence type="predicted"/>
<evidence type="ECO:0000313" key="3">
    <source>
        <dbReference type="Proteomes" id="UP000014539"/>
    </source>
</evidence>
<dbReference type="Proteomes" id="UP000014539">
    <property type="component" value="Unassembled WGS sequence"/>
</dbReference>
<organism evidence="2 3">
    <name type="scientific">Campylobacter ureolyticus ACS-301-V-Sch3b</name>
    <dbReference type="NCBI Taxonomy" id="883165"/>
    <lineage>
        <taxon>Bacteria</taxon>
        <taxon>Pseudomonadati</taxon>
        <taxon>Campylobacterota</taxon>
        <taxon>Epsilonproteobacteria</taxon>
        <taxon>Campylobacterales</taxon>
        <taxon>Campylobacteraceae</taxon>
        <taxon>Campylobacter</taxon>
    </lineage>
</organism>
<name>S3YFW9_9BACT</name>
<dbReference type="HOGENOM" id="CLU_078448_0_0_7"/>
<reference evidence="2 3" key="1">
    <citation type="submission" date="2013-06" db="EMBL/GenBank/DDBJ databases">
        <title>The Genome Sequence of Campylobacter ureolyticus ACS-301-V-SCH3B.</title>
        <authorList>
            <consortium name="The Broad Institute Genomics Platform"/>
            <person name="Earl A."/>
            <person name="Ward D."/>
            <person name="Feldgarden M."/>
            <person name="Gevers D."/>
            <person name="Saerens B."/>
            <person name="Vaneechoutte M."/>
            <person name="Walker B."/>
            <person name="Young S."/>
            <person name="Zeng Q."/>
            <person name="Gargeya S."/>
            <person name="Fitzgerald M."/>
            <person name="Haas B."/>
            <person name="Abouelleil A."/>
            <person name="Allen A.W."/>
            <person name="Alvarado L."/>
            <person name="Arachchi H.M."/>
            <person name="Berlin A.M."/>
            <person name="Chapman S.B."/>
            <person name="Gainer-Dewar J."/>
            <person name="Goldberg J."/>
            <person name="Griggs A."/>
            <person name="Gujja S."/>
            <person name="Hansen M."/>
            <person name="Howarth C."/>
            <person name="Imamovic A."/>
            <person name="Ireland A."/>
            <person name="Larimer J."/>
            <person name="McCowan C."/>
            <person name="Murphy C."/>
            <person name="Pearson M."/>
            <person name="Poon T.W."/>
            <person name="Priest M."/>
            <person name="Roberts A."/>
            <person name="Saif S."/>
            <person name="Shea T."/>
            <person name="Sisk P."/>
            <person name="Sykes S."/>
            <person name="Wortman J."/>
            <person name="Nusbaum C."/>
            <person name="Birren B."/>
        </authorList>
    </citation>
    <scope>NUCLEOTIDE SEQUENCE [LARGE SCALE GENOMIC DNA]</scope>
    <source>
        <strain evidence="2 3">ACS-301-V-Sch3b</strain>
    </source>
</reference>
<dbReference type="RefSeq" id="WP_016647463.1">
    <property type="nucleotide sequence ID" value="NZ_KE340329.1"/>
</dbReference>
<dbReference type="EMBL" id="AGYD01000016">
    <property type="protein sequence ID" value="EPH07390.1"/>
    <property type="molecule type" value="Genomic_DNA"/>
</dbReference>
<sequence length="312" mass="36363">MNKIVNLDEQKKQQVVYTKENNLFDNQTGEVITQENTFIKKELKRDQFIKLFLENVIFWVNLDNKEKNLLFLCINFMNWVNVIKIDSTFKKNAMLTCEVSRSSVTRAIDGLIEKNVLKKLTKDEYQSLGESIKGALFSNIFTGEDYLINPQIVGKGSFRDIRKIRQTIVQDFDFDTMEMTKQVTQEAKYDGFDDIKDNTDKHEIKEITQNISENGKIITNEIVIGKKDEFTDDNDDEIINVEPTEKKSTINKQKQLKLNFEQGSKRQMDYAGDHITEKGLKELDLAILEAENEKLKLELELLKIKSKLRIEK</sequence>